<gene>
    <name evidence="1" type="ORF">J2X31_001068</name>
</gene>
<evidence type="ECO:0000313" key="1">
    <source>
        <dbReference type="EMBL" id="MDR6967068.1"/>
    </source>
</evidence>
<dbReference type="RefSeq" id="WP_310025022.1">
    <property type="nucleotide sequence ID" value="NZ_JAVDVI010000003.1"/>
</dbReference>
<comment type="caution">
    <text evidence="1">The sequence shown here is derived from an EMBL/GenBank/DDBJ whole genome shotgun (WGS) entry which is preliminary data.</text>
</comment>
<proteinExistence type="predicted"/>
<accession>A0ABU1TMG3</accession>
<sequence>MLHTDYINPEFISYLNRHCTGIMQLKDKIKKISVSYELAEAFSNRACRFYIDIDLFDYGTLSDEDKRSVNNYFYNSQNETGNKFVSFIYKSQRNYHMDAEVIKLFIYHYQFAQNIFDGFIKNVIPAICEIEIASLETEPFFNYILDFLRKSKYSEQNENSFKKEYLKVTKREFDFDCYYHSHLIDAAVKELPDRENILTDEDLYNAGGGDISAIRRFVVENKVPFSIGYYTDVINNIQIDASVLKEKIKEYIPDEYSNIRSTVILNLIKNKEEAILQKDRIIKEKCDMLAVRLGDYVYVENQYHRSDSDIIGIIKSIHLDYSGELEIKYNIIKKDLTESGLSVKSASNKEIAYTLQSEIFQDEKNKGSLRTKDHLIKLFKSKGSKNPISKKLKGNKKDVDILGSKAINNQP</sequence>
<dbReference type="EMBL" id="JAVDVI010000003">
    <property type="protein sequence ID" value="MDR6967068.1"/>
    <property type="molecule type" value="Genomic_DNA"/>
</dbReference>
<organism evidence="1 2">
    <name type="scientific">Flavobacterium arsenatis</name>
    <dbReference type="NCBI Taxonomy" id="1484332"/>
    <lineage>
        <taxon>Bacteria</taxon>
        <taxon>Pseudomonadati</taxon>
        <taxon>Bacteroidota</taxon>
        <taxon>Flavobacteriia</taxon>
        <taxon>Flavobacteriales</taxon>
        <taxon>Flavobacteriaceae</taxon>
        <taxon>Flavobacterium</taxon>
    </lineage>
</organism>
<keyword evidence="2" id="KW-1185">Reference proteome</keyword>
<dbReference type="Proteomes" id="UP001255185">
    <property type="component" value="Unassembled WGS sequence"/>
</dbReference>
<reference evidence="1 2" key="1">
    <citation type="submission" date="2023-07" db="EMBL/GenBank/DDBJ databases">
        <title>Sorghum-associated microbial communities from plants grown in Nebraska, USA.</title>
        <authorList>
            <person name="Schachtman D."/>
        </authorList>
    </citation>
    <scope>NUCLEOTIDE SEQUENCE [LARGE SCALE GENOMIC DNA]</scope>
    <source>
        <strain evidence="1 2">3773</strain>
    </source>
</reference>
<name>A0ABU1TMG3_9FLAO</name>
<protein>
    <submittedName>
        <fullName evidence="1">Uncharacterized protein</fullName>
    </submittedName>
</protein>
<evidence type="ECO:0000313" key="2">
    <source>
        <dbReference type="Proteomes" id="UP001255185"/>
    </source>
</evidence>